<reference evidence="2 3" key="1">
    <citation type="submission" date="2019-07" db="EMBL/GenBank/DDBJ databases">
        <title>Diversity of Bacteria from Kongsfjorden, Arctic.</title>
        <authorList>
            <person name="Yu Y."/>
        </authorList>
    </citation>
    <scope>NUCLEOTIDE SEQUENCE [LARGE SCALE GENOMIC DNA]</scope>
    <source>
        <strain evidence="2 3">SM1922</strain>
    </source>
</reference>
<dbReference type="RefSeq" id="WP_144815537.1">
    <property type="nucleotide sequence ID" value="NZ_VNFE01000010.1"/>
</dbReference>
<feature type="compositionally biased region" description="Basic and acidic residues" evidence="1">
    <location>
        <begin position="68"/>
        <end position="89"/>
    </location>
</feature>
<protein>
    <submittedName>
        <fullName evidence="2">DUF2274 domain-containing protein</fullName>
    </submittedName>
</protein>
<evidence type="ECO:0000256" key="1">
    <source>
        <dbReference type="SAM" id="MobiDB-lite"/>
    </source>
</evidence>
<gene>
    <name evidence="2" type="ORF">FQP89_22130</name>
</gene>
<proteinExistence type="predicted"/>
<name>A0A558J162_9GAMM</name>
<dbReference type="Proteomes" id="UP000317288">
    <property type="component" value="Unassembled WGS sequence"/>
</dbReference>
<dbReference type="AlphaFoldDB" id="A0A558J162"/>
<evidence type="ECO:0000313" key="2">
    <source>
        <dbReference type="EMBL" id="TVU87284.1"/>
    </source>
</evidence>
<accession>A0A558J162</accession>
<dbReference type="InterPro" id="IPR018733">
    <property type="entry name" value="DUF2274"/>
</dbReference>
<feature type="region of interest" description="Disordered" evidence="1">
    <location>
        <begin position="68"/>
        <end position="115"/>
    </location>
</feature>
<sequence length="115" mass="13450">MLIGRIEHDPKKTVSLHLPESTLGRLEQYKELYQQTFGEKVTNNDLVDLMLTNVMDRDREFRRFVKEEERKKKLEAKQQEVKQPERSSDHSPSAGQAEAGNHAEAQSHQREQHRA</sequence>
<dbReference type="Pfam" id="PF10038">
    <property type="entry name" value="DUF2274"/>
    <property type="match status" value="1"/>
</dbReference>
<dbReference type="EMBL" id="VNFE01000010">
    <property type="protein sequence ID" value="TVU87284.1"/>
    <property type="molecule type" value="Genomic_DNA"/>
</dbReference>
<evidence type="ECO:0000313" key="3">
    <source>
        <dbReference type="Proteomes" id="UP000317288"/>
    </source>
</evidence>
<organism evidence="2 3">
    <name type="scientific">Vreelandella titanicae</name>
    <dbReference type="NCBI Taxonomy" id="664683"/>
    <lineage>
        <taxon>Bacteria</taxon>
        <taxon>Pseudomonadati</taxon>
        <taxon>Pseudomonadota</taxon>
        <taxon>Gammaproteobacteria</taxon>
        <taxon>Oceanospirillales</taxon>
        <taxon>Halomonadaceae</taxon>
        <taxon>Vreelandella</taxon>
    </lineage>
</organism>
<feature type="compositionally biased region" description="Basic and acidic residues" evidence="1">
    <location>
        <begin position="105"/>
        <end position="115"/>
    </location>
</feature>
<comment type="caution">
    <text evidence="2">The sequence shown here is derived from an EMBL/GenBank/DDBJ whole genome shotgun (WGS) entry which is preliminary data.</text>
</comment>